<accession>A0ACA9QY37</accession>
<keyword evidence="2" id="KW-1185">Reference proteome</keyword>
<evidence type="ECO:0000313" key="2">
    <source>
        <dbReference type="Proteomes" id="UP000789920"/>
    </source>
</evidence>
<evidence type="ECO:0000313" key="1">
    <source>
        <dbReference type="EMBL" id="CAG8768770.1"/>
    </source>
</evidence>
<sequence>GYRPLSKTSASKLGSKVWNYFQPLEHIAIGNRVGWCPLEVIRNRQKQTCNTICNIGESTGNMWDHLSSIHGITKNSNLKSKDQQKIITIAQSNDLQTQKESKCLQQIMLTDSEWNVIKELVIILCPFAEASTYLGASKSSMIRFINPTLSYIKQDLYNENSILYDLPDLENSDMAFDNEIDEDNEFVILHNHKLNINIPQDCDNLEKK</sequence>
<feature type="non-terminal residue" evidence="1">
    <location>
        <position position="208"/>
    </location>
</feature>
<dbReference type="EMBL" id="CAJVQC010039550">
    <property type="protein sequence ID" value="CAG8768770.1"/>
    <property type="molecule type" value="Genomic_DNA"/>
</dbReference>
<proteinExistence type="predicted"/>
<reference evidence="1" key="1">
    <citation type="submission" date="2021-06" db="EMBL/GenBank/DDBJ databases">
        <authorList>
            <person name="Kallberg Y."/>
            <person name="Tangrot J."/>
            <person name="Rosling A."/>
        </authorList>
    </citation>
    <scope>NUCLEOTIDE SEQUENCE</scope>
    <source>
        <strain evidence="1">MA461A</strain>
    </source>
</reference>
<dbReference type="Proteomes" id="UP000789920">
    <property type="component" value="Unassembled WGS sequence"/>
</dbReference>
<comment type="caution">
    <text evidence="1">The sequence shown here is derived from an EMBL/GenBank/DDBJ whole genome shotgun (WGS) entry which is preliminary data.</text>
</comment>
<feature type="non-terminal residue" evidence="1">
    <location>
        <position position="1"/>
    </location>
</feature>
<gene>
    <name evidence="1" type="ORF">RPERSI_LOCUS16139</name>
</gene>
<protein>
    <submittedName>
        <fullName evidence="1">22170_t:CDS:1</fullName>
    </submittedName>
</protein>
<name>A0ACA9QY37_9GLOM</name>
<organism evidence="1 2">
    <name type="scientific">Racocetra persica</name>
    <dbReference type="NCBI Taxonomy" id="160502"/>
    <lineage>
        <taxon>Eukaryota</taxon>
        <taxon>Fungi</taxon>
        <taxon>Fungi incertae sedis</taxon>
        <taxon>Mucoromycota</taxon>
        <taxon>Glomeromycotina</taxon>
        <taxon>Glomeromycetes</taxon>
        <taxon>Diversisporales</taxon>
        <taxon>Gigasporaceae</taxon>
        <taxon>Racocetra</taxon>
    </lineage>
</organism>